<dbReference type="PROSITE" id="PS00397">
    <property type="entry name" value="RECOMBINASES_1"/>
    <property type="match status" value="1"/>
</dbReference>
<dbReference type="InterPro" id="IPR006118">
    <property type="entry name" value="Recombinase_CS"/>
</dbReference>
<evidence type="ECO:0000313" key="6">
    <source>
        <dbReference type="Proteomes" id="UP000656367"/>
    </source>
</evidence>
<dbReference type="CDD" id="cd03768">
    <property type="entry name" value="SR_ResInv"/>
    <property type="match status" value="1"/>
</dbReference>
<feature type="domain" description="Resolvase/invertase-type recombinase catalytic" evidence="4">
    <location>
        <begin position="3"/>
        <end position="153"/>
    </location>
</feature>
<protein>
    <recommendedName>
        <fullName evidence="4">Resolvase/invertase-type recombinase catalytic domain-containing protein</fullName>
    </recommendedName>
</protein>
<dbReference type="SUPFAM" id="SSF53041">
    <property type="entry name" value="Resolvase-like"/>
    <property type="match status" value="1"/>
</dbReference>
<dbReference type="Proteomes" id="UP000656367">
    <property type="component" value="Unassembled WGS sequence"/>
</dbReference>
<dbReference type="GO" id="GO:0000150">
    <property type="term" value="F:DNA strand exchange activity"/>
    <property type="evidence" value="ECO:0007669"/>
    <property type="project" value="InterPro"/>
</dbReference>
<keyword evidence="2" id="KW-0238">DNA-binding</keyword>
<dbReference type="GO" id="GO:0015074">
    <property type="term" value="P:DNA integration"/>
    <property type="evidence" value="ECO:0007669"/>
    <property type="project" value="UniProtKB-KW"/>
</dbReference>
<dbReference type="InterPro" id="IPR006119">
    <property type="entry name" value="Resolv_N"/>
</dbReference>
<dbReference type="OrthoDB" id="24728at2157"/>
<dbReference type="RefSeq" id="WP_188854120.1">
    <property type="nucleotide sequence ID" value="NZ_BMON01000010.1"/>
</dbReference>
<keyword evidence="1" id="KW-0229">DNA integration</keyword>
<dbReference type="EMBL" id="BMON01000010">
    <property type="protein sequence ID" value="GGM52553.1"/>
    <property type="molecule type" value="Genomic_DNA"/>
</dbReference>
<dbReference type="InterPro" id="IPR050639">
    <property type="entry name" value="SSR_resolvase"/>
</dbReference>
<dbReference type="AlphaFoldDB" id="A0A830FS23"/>
<dbReference type="PANTHER" id="PTHR30461:SF2">
    <property type="entry name" value="SERINE RECOMBINASE PINE-RELATED"/>
    <property type="match status" value="1"/>
</dbReference>
<keyword evidence="3" id="KW-0233">DNA recombination</keyword>
<organism evidence="5 6">
    <name type="scientific">Haloarcula argentinensis</name>
    <dbReference type="NCBI Taxonomy" id="43776"/>
    <lineage>
        <taxon>Archaea</taxon>
        <taxon>Methanobacteriati</taxon>
        <taxon>Methanobacteriota</taxon>
        <taxon>Stenosarchaea group</taxon>
        <taxon>Halobacteria</taxon>
        <taxon>Halobacteriales</taxon>
        <taxon>Haloarculaceae</taxon>
        <taxon>Haloarcula</taxon>
    </lineage>
</organism>
<gene>
    <name evidence="5" type="ORF">GCM10009006_37130</name>
</gene>
<dbReference type="PANTHER" id="PTHR30461">
    <property type="entry name" value="DNA-INVERTASE FROM LAMBDOID PROPHAGE"/>
    <property type="match status" value="1"/>
</dbReference>
<comment type="caution">
    <text evidence="5">The sequence shown here is derived from an EMBL/GenBank/DDBJ whole genome shotgun (WGS) entry which is preliminary data.</text>
</comment>
<dbReference type="SMART" id="SM00857">
    <property type="entry name" value="Resolvase"/>
    <property type="match status" value="1"/>
</dbReference>
<dbReference type="InterPro" id="IPR036162">
    <property type="entry name" value="Resolvase-like_N_sf"/>
</dbReference>
<evidence type="ECO:0000259" key="4">
    <source>
        <dbReference type="PROSITE" id="PS51736"/>
    </source>
</evidence>
<name>A0A830FS23_HALAR</name>
<accession>A0A830FS23</accession>
<proteinExistence type="predicted"/>
<evidence type="ECO:0000256" key="2">
    <source>
        <dbReference type="ARBA" id="ARBA00023125"/>
    </source>
</evidence>
<evidence type="ECO:0000256" key="3">
    <source>
        <dbReference type="ARBA" id="ARBA00023172"/>
    </source>
</evidence>
<reference evidence="5" key="1">
    <citation type="journal article" date="2014" name="Int. J. Syst. Evol. Microbiol.">
        <title>Complete genome sequence of Corynebacterium casei LMG S-19264T (=DSM 44701T), isolated from a smear-ripened cheese.</title>
        <authorList>
            <consortium name="US DOE Joint Genome Institute (JGI-PGF)"/>
            <person name="Walter F."/>
            <person name="Albersmeier A."/>
            <person name="Kalinowski J."/>
            <person name="Ruckert C."/>
        </authorList>
    </citation>
    <scope>NUCLEOTIDE SEQUENCE</scope>
    <source>
        <strain evidence="5">JCM 15759</strain>
    </source>
</reference>
<evidence type="ECO:0000256" key="1">
    <source>
        <dbReference type="ARBA" id="ARBA00022908"/>
    </source>
</evidence>
<dbReference type="Gene3D" id="3.40.50.1390">
    <property type="entry name" value="Resolvase, N-terminal catalytic domain"/>
    <property type="match status" value="1"/>
</dbReference>
<evidence type="ECO:0000313" key="5">
    <source>
        <dbReference type="EMBL" id="GGM52553.1"/>
    </source>
</evidence>
<dbReference type="PROSITE" id="PS51736">
    <property type="entry name" value="RECOMBINASES_3"/>
    <property type="match status" value="1"/>
</dbReference>
<sequence length="228" mass="25776">MGETVIYARVSTADQDLSNQQENLHEYAVTRLDVDADDITVLRDKSTGTNTDRSGYREMMELVRSGDVDRVVVREVTRIGRNFRDIHEIVHEIVEDHNVGLSIVNDNLEIEPGDDLNMRDKMFLSMLAWGAELEAKKIKQNTIEGLRAAEEAGKWVGHPPYGFTTDDDGYLQPNENFGNALDAIEAVEELGWSDRKAARHSGVPRRTVPNVVDRKDLYLTEHADEKPD</sequence>
<reference evidence="5" key="2">
    <citation type="submission" date="2020-09" db="EMBL/GenBank/DDBJ databases">
        <authorList>
            <person name="Sun Q."/>
            <person name="Ohkuma M."/>
        </authorList>
    </citation>
    <scope>NUCLEOTIDE SEQUENCE</scope>
    <source>
        <strain evidence="5">JCM 15759</strain>
    </source>
</reference>
<dbReference type="GO" id="GO:0003677">
    <property type="term" value="F:DNA binding"/>
    <property type="evidence" value="ECO:0007669"/>
    <property type="project" value="UniProtKB-KW"/>
</dbReference>
<dbReference type="Pfam" id="PF00239">
    <property type="entry name" value="Resolvase"/>
    <property type="match status" value="1"/>
</dbReference>